<proteinExistence type="predicted"/>
<keyword evidence="5" id="KW-1185">Reference proteome</keyword>
<protein>
    <recommendedName>
        <fullName evidence="6">SGS domain-containing protein</fullName>
    </recommendedName>
</protein>
<dbReference type="PROSITE" id="PS51048">
    <property type="entry name" value="SGS"/>
    <property type="match status" value="1"/>
</dbReference>
<sequence>MAKKVDPEKSTIEISSRLVRIDAKLQTGDEYKKDIDLSFEIIPEQSSYKIMSTKVELKLKKMDGIRWEKLEGEPGIVVQHPIAPVVLPQVNTCNGPPKYPSSSKKHKDWDSIKIEEDKDEDINQLFQKIYADGNDEMKKAMNKSFIESGGTVLSTNWKEISAGKEYHTAAEVIAFRGDRIGCEHKVSRKKSRLGVEPEEYHIKCCSGVGVCVRDRLLRNGPSDQQRRPRIFAWQVASRASATTSAPAGACSAASKSQNFAK</sequence>
<evidence type="ECO:0008006" key="6">
    <source>
        <dbReference type="Google" id="ProtNLM"/>
    </source>
</evidence>
<dbReference type="InterPro" id="IPR007052">
    <property type="entry name" value="CS_dom"/>
</dbReference>
<organism evidence="4 5">
    <name type="scientific">Cloeon dipterum</name>
    <dbReference type="NCBI Taxonomy" id="197152"/>
    <lineage>
        <taxon>Eukaryota</taxon>
        <taxon>Metazoa</taxon>
        <taxon>Ecdysozoa</taxon>
        <taxon>Arthropoda</taxon>
        <taxon>Hexapoda</taxon>
        <taxon>Insecta</taxon>
        <taxon>Pterygota</taxon>
        <taxon>Palaeoptera</taxon>
        <taxon>Ephemeroptera</taxon>
        <taxon>Pisciforma</taxon>
        <taxon>Baetidae</taxon>
        <taxon>Cloeon</taxon>
    </lineage>
</organism>
<dbReference type="InterPro" id="IPR007699">
    <property type="entry name" value="SGS_dom"/>
</dbReference>
<dbReference type="PROSITE" id="PS51203">
    <property type="entry name" value="CS"/>
    <property type="match status" value="1"/>
</dbReference>
<feature type="domain" description="SGS" evidence="2">
    <location>
        <begin position="98"/>
        <end position="180"/>
    </location>
</feature>
<evidence type="ECO:0000256" key="1">
    <source>
        <dbReference type="SAM" id="MobiDB-lite"/>
    </source>
</evidence>
<dbReference type="OrthoDB" id="1898560at2759"/>
<gene>
    <name evidence="4" type="ORF">CLODIP_2_CD05114</name>
</gene>
<dbReference type="Pfam" id="PF05002">
    <property type="entry name" value="SGS"/>
    <property type="match status" value="1"/>
</dbReference>
<dbReference type="Pfam" id="PF04969">
    <property type="entry name" value="CS"/>
    <property type="match status" value="1"/>
</dbReference>
<dbReference type="Proteomes" id="UP000494165">
    <property type="component" value="Unassembled WGS sequence"/>
</dbReference>
<dbReference type="Gene3D" id="2.60.40.790">
    <property type="match status" value="1"/>
</dbReference>
<name>A0A8S1DFY9_9INSE</name>
<evidence type="ECO:0000313" key="5">
    <source>
        <dbReference type="Proteomes" id="UP000494165"/>
    </source>
</evidence>
<dbReference type="InterPro" id="IPR008978">
    <property type="entry name" value="HSP20-like_chaperone"/>
</dbReference>
<accession>A0A8S1DFY9</accession>
<evidence type="ECO:0000259" key="3">
    <source>
        <dbReference type="PROSITE" id="PS51203"/>
    </source>
</evidence>
<evidence type="ECO:0000313" key="4">
    <source>
        <dbReference type="EMBL" id="CAB3376733.1"/>
    </source>
</evidence>
<comment type="caution">
    <text evidence="4">The sequence shown here is derived from an EMBL/GenBank/DDBJ whole genome shotgun (WGS) entry which is preliminary data.</text>
</comment>
<dbReference type="EMBL" id="CADEPI010000131">
    <property type="protein sequence ID" value="CAB3376733.1"/>
    <property type="molecule type" value="Genomic_DNA"/>
</dbReference>
<dbReference type="GO" id="GO:0051087">
    <property type="term" value="F:protein-folding chaperone binding"/>
    <property type="evidence" value="ECO:0007669"/>
    <property type="project" value="InterPro"/>
</dbReference>
<feature type="region of interest" description="Disordered" evidence="1">
    <location>
        <begin position="242"/>
        <end position="261"/>
    </location>
</feature>
<dbReference type="InterPro" id="IPR044563">
    <property type="entry name" value="Sgt1-like"/>
</dbReference>
<dbReference type="SUPFAM" id="SSF49764">
    <property type="entry name" value="HSP20-like chaperones"/>
    <property type="match status" value="1"/>
</dbReference>
<evidence type="ECO:0000259" key="2">
    <source>
        <dbReference type="PROSITE" id="PS51048"/>
    </source>
</evidence>
<feature type="domain" description="CS" evidence="3">
    <location>
        <begin position="1"/>
        <end position="71"/>
    </location>
</feature>
<reference evidence="4 5" key="1">
    <citation type="submission" date="2020-04" db="EMBL/GenBank/DDBJ databases">
        <authorList>
            <person name="Alioto T."/>
            <person name="Alioto T."/>
            <person name="Gomez Garrido J."/>
        </authorList>
    </citation>
    <scope>NUCLEOTIDE SEQUENCE [LARGE SCALE GENOMIC DNA]</scope>
</reference>
<dbReference type="AlphaFoldDB" id="A0A8S1DFY9"/>
<dbReference type="PANTHER" id="PTHR45862">
    <property type="entry name" value="PROTEIN SGT1 HOMOLOG"/>
    <property type="match status" value="1"/>
</dbReference>